<sequence>MIRSSMYSVAEEHKIMRLRVFEGIYSTFRCLPQTANITLKVLEKRTFVDQRVNKNLAFFKPLPNSVQHSMDRKKESFCDDTPAGQAVNVPYTEC</sequence>
<keyword evidence="2" id="KW-1185">Reference proteome</keyword>
<protein>
    <submittedName>
        <fullName evidence="1">Uncharacterized protein</fullName>
    </submittedName>
</protein>
<accession>A0A8X6GPV9</accession>
<reference evidence="1" key="1">
    <citation type="submission" date="2020-07" db="EMBL/GenBank/DDBJ databases">
        <title>Multicomponent nature underlies the extraordinary mechanical properties of spider dragline silk.</title>
        <authorList>
            <person name="Kono N."/>
            <person name="Nakamura H."/>
            <person name="Mori M."/>
            <person name="Yoshida Y."/>
            <person name="Ohtoshi R."/>
            <person name="Malay A.D."/>
            <person name="Moran D.A.P."/>
            <person name="Tomita M."/>
            <person name="Numata K."/>
            <person name="Arakawa K."/>
        </authorList>
    </citation>
    <scope>NUCLEOTIDE SEQUENCE</scope>
</reference>
<dbReference type="AlphaFoldDB" id="A0A8X6GPV9"/>
<gene>
    <name evidence="1" type="ORF">TNCT_159871</name>
</gene>
<name>A0A8X6GPV9_TRICU</name>
<proteinExistence type="predicted"/>
<evidence type="ECO:0000313" key="1">
    <source>
        <dbReference type="EMBL" id="GFQ87088.1"/>
    </source>
</evidence>
<organism evidence="1 2">
    <name type="scientific">Trichonephila clavata</name>
    <name type="common">Joro spider</name>
    <name type="synonym">Nephila clavata</name>
    <dbReference type="NCBI Taxonomy" id="2740835"/>
    <lineage>
        <taxon>Eukaryota</taxon>
        <taxon>Metazoa</taxon>
        <taxon>Ecdysozoa</taxon>
        <taxon>Arthropoda</taxon>
        <taxon>Chelicerata</taxon>
        <taxon>Arachnida</taxon>
        <taxon>Araneae</taxon>
        <taxon>Araneomorphae</taxon>
        <taxon>Entelegynae</taxon>
        <taxon>Araneoidea</taxon>
        <taxon>Nephilidae</taxon>
        <taxon>Trichonephila</taxon>
    </lineage>
</organism>
<dbReference type="EMBL" id="BMAO01013227">
    <property type="protein sequence ID" value="GFQ87088.1"/>
    <property type="molecule type" value="Genomic_DNA"/>
</dbReference>
<comment type="caution">
    <text evidence="1">The sequence shown here is derived from an EMBL/GenBank/DDBJ whole genome shotgun (WGS) entry which is preliminary data.</text>
</comment>
<dbReference type="Proteomes" id="UP000887116">
    <property type="component" value="Unassembled WGS sequence"/>
</dbReference>
<evidence type="ECO:0000313" key="2">
    <source>
        <dbReference type="Proteomes" id="UP000887116"/>
    </source>
</evidence>